<accession>A0ABD3SP07</accession>
<name>A0ABD3SP07_9STRA</name>
<dbReference type="Proteomes" id="UP001530377">
    <property type="component" value="Unassembled WGS sequence"/>
</dbReference>
<dbReference type="PANTHER" id="PTHR13068">
    <property type="entry name" value="CGI-12 PROTEIN-RELATED"/>
    <property type="match status" value="1"/>
</dbReference>
<reference evidence="3 4" key="1">
    <citation type="submission" date="2024-10" db="EMBL/GenBank/DDBJ databases">
        <title>Updated reference genomes for cyclostephanoid diatoms.</title>
        <authorList>
            <person name="Roberts W.R."/>
            <person name="Alverson A.J."/>
        </authorList>
    </citation>
    <scope>NUCLEOTIDE SEQUENCE [LARGE SCALE GENOMIC DNA]</scope>
    <source>
        <strain evidence="3 4">AJA228-03</strain>
    </source>
</reference>
<dbReference type="InterPro" id="IPR003690">
    <property type="entry name" value="MTERF"/>
</dbReference>
<organism evidence="3 4">
    <name type="scientific">Cyclostephanos tholiformis</name>
    <dbReference type="NCBI Taxonomy" id="382380"/>
    <lineage>
        <taxon>Eukaryota</taxon>
        <taxon>Sar</taxon>
        <taxon>Stramenopiles</taxon>
        <taxon>Ochrophyta</taxon>
        <taxon>Bacillariophyta</taxon>
        <taxon>Coscinodiscophyceae</taxon>
        <taxon>Thalassiosirophycidae</taxon>
        <taxon>Stephanodiscales</taxon>
        <taxon>Stephanodiscaceae</taxon>
        <taxon>Cyclostephanos</taxon>
    </lineage>
</organism>
<evidence type="ECO:0000256" key="1">
    <source>
        <dbReference type="ARBA" id="ARBA00007692"/>
    </source>
</evidence>
<dbReference type="SMART" id="SM00733">
    <property type="entry name" value="Mterf"/>
    <property type="match status" value="14"/>
</dbReference>
<dbReference type="EMBL" id="JALLPB020000023">
    <property type="protein sequence ID" value="KAL3826325.1"/>
    <property type="molecule type" value="Genomic_DNA"/>
</dbReference>
<comment type="similarity">
    <text evidence="1">Belongs to the mTERF family.</text>
</comment>
<evidence type="ECO:0000313" key="4">
    <source>
        <dbReference type="Proteomes" id="UP001530377"/>
    </source>
</evidence>
<proteinExistence type="inferred from homology"/>
<sequence length="1059" mass="120788">MLMQIQKDMNDEHGSMIYPTDTLFNIGINSTQTLVPDIAYFYLRNTIGLSEETMWKITLESGSILGMTPLNLEKKVSLLRRTMNLSDEDVRVILGKAPTVLHYSADRNLAPTILFLVRSLDLSKGELRTMVLDCPSILSYSLENLSKKIAFFVALGYDGIDSVRELLVGTPKLLLSAVDTGLVPRLKFLTQEINFSIEEVRRLCQSNPRLLLYSLYDNLGEKIVFFFILQLHLEPADVRKILLAYPQIMDYNLENHMKPIAEYFMTELEFSSAEVGSIILKFPRLFSYSLFKIKHVTGFLRYELELDSRQAKRVIFQAPQVLGLAEDSTKAKLDFLRNRLELSTDELGLVLSKMPTLMCLGIKTLASKLDYLESSVDHRDNKLLKDTILTQPSLLGYSLHLRIQPRMEQLKAAGIPPHKITVGVSMTEARFQQWLSSSQSKRMMQSIITKRNSTVSGVIHRDLNLNEDELNLIFSELPQINDWAVSSIRSWLTYLKEELIISTDELKDAVLSHPRLLDGSSRTKLKRRLKMLGSVCPVLENLDTLCLSDYEFDRWIGRRKKEFGSKLSYLTRKLVLNDTESRSLLSDMPSLKTARANKIFLQRLEYLFAHVSNSAEDIKLMILEHPPLLDLSVKRAIEPRMQRLRLAGVSDRKGKSTSNTDDTLLPNIVSLLTMSDNDYRAYLSSNLIRSLLNLTQKDAEYVLLHTRNLLLRDPEKVLLPKLNYILQAFDGCKTRAATCVLANPALLDYHLDDWIMPRMKLVLDAGLEPSEINNIIPLSSRKVNQILELQTNLNLTGTELNCLIPIKDWFAQRYLSGRVQRVIQYLHSLGLSMDDVKKTILGEPKLLTASLSKIIKPRMTLLLEDGCTPADIGKVLLLPQRKVDEHCFICYLCARLHFSSNETRRLLASIRSSKQSFHELRDKVEFLLKNVFGYSEPMLKAAITQNPAILKLSLQQIIRPRAELLHYLVSTGLENSSDIVGFLTQSDSIITKALVPQKKTWYPTVSHVLDGKLTGEYMNNDATQEKYRLLDKLKDFPQSLAYAYSDEPNREGVAVLHWR</sequence>
<evidence type="ECO:0000313" key="3">
    <source>
        <dbReference type="EMBL" id="KAL3826325.1"/>
    </source>
</evidence>
<gene>
    <name evidence="3" type="ORF">ACHAXA_003649</name>
</gene>
<dbReference type="AlphaFoldDB" id="A0ABD3SP07"/>
<dbReference type="InterPro" id="IPR038538">
    <property type="entry name" value="MTERF_sf"/>
</dbReference>
<dbReference type="Pfam" id="PF02536">
    <property type="entry name" value="mTERF"/>
    <property type="match status" value="2"/>
</dbReference>
<keyword evidence="2" id="KW-0809">Transit peptide</keyword>
<protein>
    <submittedName>
        <fullName evidence="3">Uncharacterized protein</fullName>
    </submittedName>
</protein>
<dbReference type="PANTHER" id="PTHR13068:SF151">
    <property type="entry name" value="TRANSCRIPTION TERMINATION FACTOR MTERF9, CHLOROPLASTIC"/>
    <property type="match status" value="1"/>
</dbReference>
<evidence type="ECO:0000256" key="2">
    <source>
        <dbReference type="ARBA" id="ARBA00022946"/>
    </source>
</evidence>
<comment type="caution">
    <text evidence="3">The sequence shown here is derived from an EMBL/GenBank/DDBJ whole genome shotgun (WGS) entry which is preliminary data.</text>
</comment>
<keyword evidence="4" id="KW-1185">Reference proteome</keyword>
<dbReference type="Gene3D" id="1.25.70.10">
    <property type="entry name" value="Transcription termination factor 3, mitochondrial"/>
    <property type="match status" value="4"/>
</dbReference>